<organism evidence="3">
    <name type="scientific">Sarcoptes scabiei</name>
    <name type="common">Itch mite</name>
    <name type="synonym">Acarus scabiei</name>
    <dbReference type="NCBI Taxonomy" id="52283"/>
    <lineage>
        <taxon>Eukaryota</taxon>
        <taxon>Metazoa</taxon>
        <taxon>Ecdysozoa</taxon>
        <taxon>Arthropoda</taxon>
        <taxon>Chelicerata</taxon>
        <taxon>Arachnida</taxon>
        <taxon>Acari</taxon>
        <taxon>Acariformes</taxon>
        <taxon>Sarcoptiformes</taxon>
        <taxon>Astigmata</taxon>
        <taxon>Psoroptidia</taxon>
        <taxon>Sarcoptoidea</taxon>
        <taxon>Sarcoptidae</taxon>
        <taxon>Sarcoptinae</taxon>
        <taxon>Sarcoptes</taxon>
    </lineage>
</organism>
<reference evidence="4" key="3">
    <citation type="submission" date="2022-06" db="UniProtKB">
        <authorList>
            <consortium name="EnsemblMetazoa"/>
        </authorList>
    </citation>
    <scope>IDENTIFICATION</scope>
</reference>
<reference evidence="3" key="2">
    <citation type="submission" date="2020-01" db="EMBL/GenBank/DDBJ databases">
        <authorList>
            <person name="Korhonen P.K.K."/>
            <person name="Guangxu M.G."/>
            <person name="Wang T.W."/>
            <person name="Stroehlein A.J.S."/>
            <person name="Young N.D."/>
            <person name="Ang C.-S.A."/>
            <person name="Fernando D.W.F."/>
            <person name="Lu H.L."/>
            <person name="Taylor S.T."/>
            <person name="Ehtesham M.E.M."/>
            <person name="Najaraj S.H.N."/>
            <person name="Harsha G.H.G."/>
            <person name="Madugundu A.M."/>
            <person name="Renuse S.R."/>
            <person name="Holt D.H."/>
            <person name="Pandey A.P."/>
            <person name="Papenfuss A.P."/>
            <person name="Gasser R.B.G."/>
            <person name="Fischer K.F."/>
        </authorList>
    </citation>
    <scope>NUCLEOTIDE SEQUENCE</scope>
    <source>
        <strain evidence="3">SSS_KF_BRIS2020</strain>
    </source>
</reference>
<feature type="compositionally biased region" description="Basic and acidic residues" evidence="2">
    <location>
        <begin position="142"/>
        <end position="151"/>
    </location>
</feature>
<dbReference type="EnsemblMetazoa" id="SSS_1844s_mrna">
    <property type="protein sequence ID" value="KAF7488317.1"/>
    <property type="gene ID" value="SSS_1844"/>
</dbReference>
<feature type="region of interest" description="Disordered" evidence="2">
    <location>
        <begin position="127"/>
        <end position="151"/>
    </location>
</feature>
<dbReference type="GO" id="GO:0005085">
    <property type="term" value="F:guanyl-nucleotide exchange factor activity"/>
    <property type="evidence" value="ECO:0007669"/>
    <property type="project" value="UniProtKB-KW"/>
</dbReference>
<evidence type="ECO:0000313" key="5">
    <source>
        <dbReference type="Proteomes" id="UP000070412"/>
    </source>
</evidence>
<accession>A0A834R325</accession>
<reference evidence="5" key="1">
    <citation type="journal article" date="2020" name="PLoS Negl. Trop. Dis.">
        <title>High-quality nuclear genome for Sarcoptes scabiei-A critical resource for a neglected parasite.</title>
        <authorList>
            <person name="Korhonen P.K."/>
            <person name="Gasser R.B."/>
            <person name="Ma G."/>
            <person name="Wang T."/>
            <person name="Stroehlein A.J."/>
            <person name="Young N.D."/>
            <person name="Ang C.S."/>
            <person name="Fernando D.D."/>
            <person name="Lu H.C."/>
            <person name="Taylor S."/>
            <person name="Reynolds S.L."/>
            <person name="Mofiz E."/>
            <person name="Najaraj S.H."/>
            <person name="Gowda H."/>
            <person name="Madugundu A."/>
            <person name="Renuse S."/>
            <person name="Holt D."/>
            <person name="Pandey A."/>
            <person name="Papenfuss A.T."/>
            <person name="Fischer K."/>
        </authorList>
    </citation>
    <scope>NUCLEOTIDE SEQUENCE [LARGE SCALE GENOMIC DNA]</scope>
</reference>
<dbReference type="PANTHER" id="PTHR28544">
    <property type="entry name" value="PROTEIN FAM45A-RELATED"/>
    <property type="match status" value="1"/>
</dbReference>
<dbReference type="EMBL" id="WVUK01000066">
    <property type="protein sequence ID" value="KAF7488317.1"/>
    <property type="molecule type" value="Genomic_DNA"/>
</dbReference>
<gene>
    <name evidence="3" type="ORF">SSS_1844</name>
</gene>
<dbReference type="InterPro" id="IPR042431">
    <property type="entry name" value="FAM45"/>
</dbReference>
<dbReference type="Pfam" id="PF08616">
    <property type="entry name" value="SPA"/>
    <property type="match status" value="1"/>
</dbReference>
<dbReference type="GO" id="GO:0015031">
    <property type="term" value="P:protein transport"/>
    <property type="evidence" value="ECO:0007669"/>
    <property type="project" value="TreeGrafter"/>
</dbReference>
<dbReference type="AlphaFoldDB" id="A0A834R325"/>
<feature type="compositionally biased region" description="Low complexity" evidence="2">
    <location>
        <begin position="128"/>
        <end position="139"/>
    </location>
</feature>
<keyword evidence="5" id="KW-1185">Reference proteome</keyword>
<name>A0A834R325_SARSC</name>
<proteinExistence type="predicted"/>
<evidence type="ECO:0000313" key="3">
    <source>
        <dbReference type="EMBL" id="KAF7488317.1"/>
    </source>
</evidence>
<keyword evidence="1" id="KW-0344">Guanine-nucleotide releasing factor</keyword>
<evidence type="ECO:0000313" key="4">
    <source>
        <dbReference type="EnsemblMetazoa" id="KAF7488317.1"/>
    </source>
</evidence>
<dbReference type="PANTHER" id="PTHR28544:SF1">
    <property type="entry name" value="DENN DOMAIN-CONTAINING PROTEIN 10-RELATED"/>
    <property type="match status" value="1"/>
</dbReference>
<evidence type="ECO:0000256" key="2">
    <source>
        <dbReference type="SAM" id="MobiDB-lite"/>
    </source>
</evidence>
<dbReference type="GO" id="GO:2000641">
    <property type="term" value="P:regulation of early endosome to late endosome transport"/>
    <property type="evidence" value="ECO:0007669"/>
    <property type="project" value="TreeGrafter"/>
</dbReference>
<evidence type="ECO:0000256" key="1">
    <source>
        <dbReference type="ARBA" id="ARBA00022658"/>
    </source>
</evidence>
<dbReference type="GO" id="GO:0031267">
    <property type="term" value="F:small GTPase binding"/>
    <property type="evidence" value="ECO:0007669"/>
    <property type="project" value="TreeGrafter"/>
</dbReference>
<feature type="compositionally biased region" description="Acidic residues" evidence="2">
    <location>
        <begin position="8"/>
        <end position="20"/>
    </location>
</feature>
<dbReference type="GO" id="GO:0005770">
    <property type="term" value="C:late endosome"/>
    <property type="evidence" value="ECO:0007669"/>
    <property type="project" value="TreeGrafter"/>
</dbReference>
<feature type="region of interest" description="Disordered" evidence="2">
    <location>
        <begin position="1"/>
        <end position="20"/>
    </location>
</feature>
<sequence>MSYINDGQENDDLEDVDEDDDDLDRIDSSLKHHHHKINGKFFWRWIYPSIDWDRRQFIERKLSTMKRINSIGQGGENFTFYNYHFEWIYILVEMKRRFHFVLLTKDFFPNHYRSLLRLFSDLYWQNGTSSSSSSTLRSSVNHRKDGKEMKENSNQKSIRFLLDCYLNLLINNGIDEIIIEQKRFSFDNKDKLKREFLSGNSSFPDSGGHGDDHHQRNQLRSIIKLFSLDFILVYTALLLKKRIIVYHHDPKILFDFAVALPDLMPHRPDARHQELVPNIDLMDPKQINDLQRRSHFIATFLDARVSERESLFDIFINLAAIEITIPHERKEIFAMTKTHKEIAIALVRVANKDDSDDDDDIIKEVSKKTNEILSTLHTSFLDSETRRILDDDRLEERFNSSPSSLNLKQFYWNLALAEGFKF</sequence>
<dbReference type="OrthoDB" id="66409at2759"/>
<dbReference type="Proteomes" id="UP000070412">
    <property type="component" value="Unassembled WGS sequence"/>
</dbReference>
<protein>
    <submittedName>
        <fullName evidence="3">Protein FAM45A</fullName>
    </submittedName>
</protein>